<organism evidence="2 3">
    <name type="scientific">Schistosoma mattheei</name>
    <dbReference type="NCBI Taxonomy" id="31246"/>
    <lineage>
        <taxon>Eukaryota</taxon>
        <taxon>Metazoa</taxon>
        <taxon>Spiralia</taxon>
        <taxon>Lophotrochozoa</taxon>
        <taxon>Platyhelminthes</taxon>
        <taxon>Trematoda</taxon>
        <taxon>Digenea</taxon>
        <taxon>Strigeidida</taxon>
        <taxon>Schistosomatoidea</taxon>
        <taxon>Schistosomatidae</taxon>
        <taxon>Schistosoma</taxon>
    </lineage>
</organism>
<keyword evidence="1" id="KW-0472">Membrane</keyword>
<dbReference type="AlphaFoldDB" id="A0AA85BGT9"/>
<dbReference type="Proteomes" id="UP000050791">
    <property type="component" value="Unassembled WGS sequence"/>
</dbReference>
<sequence>MLQTINSIPECSKHTKWFTKNINIRQFQQTNRSTKINAYFSYCTYVDTFLLEILCNDCVLHINDLNNCAKLAGVKRIPEKYEGFGFGFGSIGDVEQMCRTKWHIKVYSCAQLTILNRCSPESTSHFRNVMWQFIFDTTPYEKAANYLCQQYNLRIFRYHRDKCLSVYESQVENCSKQYSNLLSQTYLQLANSNPVNSRNADEYANYMKSVLRSTYCTGTITKVNCIKKILEYHCSSDIIELIQNYFRETLPYGCEQTINISKHLISNMINKSNQTDYIINDYHNIYIETNLNPIKLNEINKSSQNSLYHQQKDIKNTKRSNYANMNSNSILLKTTTKKINNLCNKLYINIIIIYISLLFTVLKYEF</sequence>
<name>A0AA85BGT9_9TREM</name>
<evidence type="ECO:0000256" key="1">
    <source>
        <dbReference type="SAM" id="Phobius"/>
    </source>
</evidence>
<reference evidence="3" key="1">
    <citation type="submission" date="2023-11" db="UniProtKB">
        <authorList>
            <consortium name="WormBaseParasite"/>
        </authorList>
    </citation>
    <scope>IDENTIFICATION</scope>
</reference>
<feature type="transmembrane region" description="Helical" evidence="1">
    <location>
        <begin position="346"/>
        <end position="364"/>
    </location>
</feature>
<evidence type="ECO:0000313" key="3">
    <source>
        <dbReference type="WBParaSite" id="SMTH1_53390.1"/>
    </source>
</evidence>
<keyword evidence="1" id="KW-1133">Transmembrane helix</keyword>
<proteinExistence type="predicted"/>
<accession>A0AA85BGT9</accession>
<protein>
    <submittedName>
        <fullName evidence="3">Uncharacterized protein</fullName>
    </submittedName>
</protein>
<evidence type="ECO:0000313" key="2">
    <source>
        <dbReference type="Proteomes" id="UP000050791"/>
    </source>
</evidence>
<keyword evidence="1" id="KW-0812">Transmembrane</keyword>
<dbReference type="WBParaSite" id="SMTH1_53390.1">
    <property type="protein sequence ID" value="SMTH1_53390.1"/>
    <property type="gene ID" value="SMTH1_53390"/>
</dbReference>